<dbReference type="RefSeq" id="WP_058244439.1">
    <property type="nucleotide sequence ID" value="NZ_CYSB01000041.1"/>
</dbReference>
<dbReference type="InterPro" id="IPR006913">
    <property type="entry name" value="CENP-V/GFA"/>
</dbReference>
<reference evidence="7 9" key="2">
    <citation type="submission" date="2015-09" db="EMBL/GenBank/DDBJ databases">
        <authorList>
            <consortium name="Swine Surveillance"/>
        </authorList>
    </citation>
    <scope>NUCLEOTIDE SEQUENCE [LARGE SCALE GENOMIC DNA]</scope>
    <source>
        <strain evidence="7 9">5120</strain>
    </source>
</reference>
<evidence type="ECO:0000313" key="8">
    <source>
        <dbReference type="Proteomes" id="UP000051086"/>
    </source>
</evidence>
<evidence type="ECO:0000256" key="3">
    <source>
        <dbReference type="ARBA" id="ARBA00022833"/>
    </source>
</evidence>
<dbReference type="OrthoDB" id="9807246at2"/>
<gene>
    <name evidence="6" type="ORF">TL5118_03861</name>
    <name evidence="7" type="ORF">TL5120_03085</name>
</gene>
<sequence>MGDVLKGCCACGQIHFTCRGAPKGAAVCHCGQCRKMSGHAWASAHVRREEFEIEGPIKWLRLSEKAERGICPDCGSFLFWVGAQDPEYISFALGAIDGPTGITLGRHIFVSDKADYYLLNDGLKQEG</sequence>
<dbReference type="EMBL" id="CYSB01000041">
    <property type="protein sequence ID" value="CUH69891.1"/>
    <property type="molecule type" value="Genomic_DNA"/>
</dbReference>
<evidence type="ECO:0000256" key="4">
    <source>
        <dbReference type="ARBA" id="ARBA00023239"/>
    </source>
</evidence>
<dbReference type="Proteomes" id="UP000051086">
    <property type="component" value="Unassembled WGS sequence"/>
</dbReference>
<dbReference type="PANTHER" id="PTHR33337:SF40">
    <property type="entry name" value="CENP-V_GFA DOMAIN-CONTAINING PROTEIN-RELATED"/>
    <property type="match status" value="1"/>
</dbReference>
<evidence type="ECO:0000313" key="7">
    <source>
        <dbReference type="EMBL" id="CUH73278.1"/>
    </source>
</evidence>
<dbReference type="PANTHER" id="PTHR33337">
    <property type="entry name" value="GFA DOMAIN-CONTAINING PROTEIN"/>
    <property type="match status" value="1"/>
</dbReference>
<name>A0A0P1FN84_9RHOB</name>
<evidence type="ECO:0000259" key="5">
    <source>
        <dbReference type="PROSITE" id="PS51891"/>
    </source>
</evidence>
<evidence type="ECO:0000313" key="6">
    <source>
        <dbReference type="EMBL" id="CUH69891.1"/>
    </source>
</evidence>
<protein>
    <recommendedName>
        <fullName evidence="5">CENP-V/GFA domain-containing protein</fullName>
    </recommendedName>
</protein>
<dbReference type="InterPro" id="IPR011057">
    <property type="entry name" value="Mss4-like_sf"/>
</dbReference>
<dbReference type="Pfam" id="PF04828">
    <property type="entry name" value="GFA"/>
    <property type="match status" value="1"/>
</dbReference>
<dbReference type="SUPFAM" id="SSF51316">
    <property type="entry name" value="Mss4-like"/>
    <property type="match status" value="1"/>
</dbReference>
<dbReference type="PROSITE" id="PS51891">
    <property type="entry name" value="CENP_V_GFA"/>
    <property type="match status" value="1"/>
</dbReference>
<proteinExistence type="inferred from homology"/>
<organism evidence="7 9">
    <name type="scientific">Thalassovita autumnalis</name>
    <dbReference type="NCBI Taxonomy" id="2072972"/>
    <lineage>
        <taxon>Bacteria</taxon>
        <taxon>Pseudomonadati</taxon>
        <taxon>Pseudomonadota</taxon>
        <taxon>Alphaproteobacteria</taxon>
        <taxon>Rhodobacterales</taxon>
        <taxon>Roseobacteraceae</taxon>
        <taxon>Thalassovita</taxon>
    </lineage>
</organism>
<dbReference type="EMBL" id="CYSC01000038">
    <property type="protein sequence ID" value="CUH73278.1"/>
    <property type="molecule type" value="Genomic_DNA"/>
</dbReference>
<evidence type="ECO:0000256" key="1">
    <source>
        <dbReference type="ARBA" id="ARBA00005495"/>
    </source>
</evidence>
<keyword evidence="4" id="KW-0456">Lyase</keyword>
<keyword evidence="8" id="KW-1185">Reference proteome</keyword>
<keyword evidence="3" id="KW-0862">Zinc</keyword>
<evidence type="ECO:0000313" key="9">
    <source>
        <dbReference type="Proteomes" id="UP000051887"/>
    </source>
</evidence>
<dbReference type="Gene3D" id="3.90.1590.10">
    <property type="entry name" value="glutathione-dependent formaldehyde- activating enzyme (gfa)"/>
    <property type="match status" value="1"/>
</dbReference>
<reference evidence="6 8" key="1">
    <citation type="submission" date="2015-09" db="EMBL/GenBank/DDBJ databases">
        <authorList>
            <person name="Rodrigo-Torres L."/>
            <person name="Arahal D.R."/>
        </authorList>
    </citation>
    <scope>NUCLEOTIDE SEQUENCE [LARGE SCALE GENOMIC DNA]</scope>
    <source>
        <strain evidence="6 8">CECT 5118</strain>
    </source>
</reference>
<evidence type="ECO:0000256" key="2">
    <source>
        <dbReference type="ARBA" id="ARBA00022723"/>
    </source>
</evidence>
<keyword evidence="2" id="KW-0479">Metal-binding</keyword>
<dbReference type="Proteomes" id="UP000051887">
    <property type="component" value="Unassembled WGS sequence"/>
</dbReference>
<dbReference type="GO" id="GO:0016846">
    <property type="term" value="F:carbon-sulfur lyase activity"/>
    <property type="evidence" value="ECO:0007669"/>
    <property type="project" value="InterPro"/>
</dbReference>
<dbReference type="GO" id="GO:0046872">
    <property type="term" value="F:metal ion binding"/>
    <property type="evidence" value="ECO:0007669"/>
    <property type="project" value="UniProtKB-KW"/>
</dbReference>
<comment type="similarity">
    <text evidence="1">Belongs to the Gfa family.</text>
</comment>
<feature type="domain" description="CENP-V/GFA" evidence="5">
    <location>
        <begin position="5"/>
        <end position="118"/>
    </location>
</feature>
<accession>A0A0P1FN84</accession>
<dbReference type="AlphaFoldDB" id="A0A0P1FN84"/>